<evidence type="ECO:0000313" key="2">
    <source>
        <dbReference type="Proteomes" id="UP000046395"/>
    </source>
</evidence>
<reference evidence="3" key="1">
    <citation type="submission" date="2019-12" db="UniProtKB">
        <authorList>
            <consortium name="WormBaseParasite"/>
        </authorList>
    </citation>
    <scope>IDENTIFICATION</scope>
</reference>
<dbReference type="WBParaSite" id="TMUE_3000014148.1">
    <property type="protein sequence ID" value="TMUE_3000014148.1"/>
    <property type="gene ID" value="WBGene00302142"/>
</dbReference>
<dbReference type="Gene3D" id="3.10.10.10">
    <property type="entry name" value="HIV Type 1 Reverse Transcriptase, subunit A, domain 1"/>
    <property type="match status" value="1"/>
</dbReference>
<dbReference type="Proteomes" id="UP000046395">
    <property type="component" value="Unassembled WGS sequence"/>
</dbReference>
<dbReference type="STRING" id="70415.A0A5S6R3Z1"/>
<accession>A0A5S6R3Z1</accession>
<sequence length="115" mass="13035">MQLKAGARPRFLKARPMPFACIDLVKKEIDRLTESVIWIPVKSSVWAAPIVVVPKPTESIRICGDFKLSVNSQLEVEHYPIARIEEIFHKLGKGQTFTKIDLADAYLQIDLDDES</sequence>
<dbReference type="InterPro" id="IPR043502">
    <property type="entry name" value="DNA/RNA_pol_sf"/>
</dbReference>
<dbReference type="PROSITE" id="PS50878">
    <property type="entry name" value="RT_POL"/>
    <property type="match status" value="1"/>
</dbReference>
<dbReference type="InterPro" id="IPR043128">
    <property type="entry name" value="Rev_trsase/Diguanyl_cyclase"/>
</dbReference>
<dbReference type="InterPro" id="IPR000477">
    <property type="entry name" value="RT_dom"/>
</dbReference>
<dbReference type="PANTHER" id="PTHR37984">
    <property type="entry name" value="PROTEIN CBG26694"/>
    <property type="match status" value="1"/>
</dbReference>
<dbReference type="PANTHER" id="PTHR37984:SF5">
    <property type="entry name" value="PROTEIN NYNRIN-LIKE"/>
    <property type="match status" value="1"/>
</dbReference>
<dbReference type="InterPro" id="IPR050951">
    <property type="entry name" value="Retrovirus_Pol_polyprotein"/>
</dbReference>
<dbReference type="Gene3D" id="3.30.70.270">
    <property type="match status" value="1"/>
</dbReference>
<feature type="domain" description="Reverse transcriptase" evidence="1">
    <location>
        <begin position="34"/>
        <end position="115"/>
    </location>
</feature>
<organism evidence="2 3">
    <name type="scientific">Trichuris muris</name>
    <name type="common">Mouse whipworm</name>
    <dbReference type="NCBI Taxonomy" id="70415"/>
    <lineage>
        <taxon>Eukaryota</taxon>
        <taxon>Metazoa</taxon>
        <taxon>Ecdysozoa</taxon>
        <taxon>Nematoda</taxon>
        <taxon>Enoplea</taxon>
        <taxon>Dorylaimia</taxon>
        <taxon>Trichinellida</taxon>
        <taxon>Trichuridae</taxon>
        <taxon>Trichuris</taxon>
    </lineage>
</organism>
<dbReference type="SUPFAM" id="SSF56672">
    <property type="entry name" value="DNA/RNA polymerases"/>
    <property type="match status" value="1"/>
</dbReference>
<proteinExistence type="predicted"/>
<evidence type="ECO:0000259" key="1">
    <source>
        <dbReference type="PROSITE" id="PS50878"/>
    </source>
</evidence>
<name>A0A5S6R3Z1_TRIMR</name>
<dbReference type="AlphaFoldDB" id="A0A5S6R3Z1"/>
<keyword evidence="2" id="KW-1185">Reference proteome</keyword>
<protein>
    <submittedName>
        <fullName evidence="3">Reverse transcriptase domain-containing protein</fullName>
    </submittedName>
</protein>
<evidence type="ECO:0000313" key="3">
    <source>
        <dbReference type="WBParaSite" id="TMUE_3000014148.1"/>
    </source>
</evidence>